<dbReference type="Proteomes" id="UP001500957">
    <property type="component" value="Unassembled WGS sequence"/>
</dbReference>
<dbReference type="NCBIfam" id="NF037959">
    <property type="entry name" value="MFS_SpdSyn"/>
    <property type="match status" value="1"/>
</dbReference>
<dbReference type="InterPro" id="IPR029063">
    <property type="entry name" value="SAM-dependent_MTases_sf"/>
</dbReference>
<dbReference type="CDD" id="cd02440">
    <property type="entry name" value="AdoMet_MTases"/>
    <property type="match status" value="1"/>
</dbReference>
<evidence type="ECO:0000256" key="1">
    <source>
        <dbReference type="ARBA" id="ARBA00023115"/>
    </source>
</evidence>
<feature type="transmembrane region" description="Helical" evidence="2">
    <location>
        <begin position="102"/>
        <end position="126"/>
    </location>
</feature>
<comment type="caution">
    <text evidence="3">The sequence shown here is derived from an EMBL/GenBank/DDBJ whole genome shotgun (WGS) entry which is preliminary data.</text>
</comment>
<feature type="transmembrane region" description="Helical" evidence="2">
    <location>
        <begin position="170"/>
        <end position="188"/>
    </location>
</feature>
<feature type="transmembrane region" description="Helical" evidence="2">
    <location>
        <begin position="31"/>
        <end position="57"/>
    </location>
</feature>
<proteinExistence type="predicted"/>
<keyword evidence="2" id="KW-0812">Transmembrane</keyword>
<feature type="transmembrane region" description="Helical" evidence="2">
    <location>
        <begin position="195"/>
        <end position="213"/>
    </location>
</feature>
<organism evidence="3 4">
    <name type="scientific">Sporichthya brevicatena</name>
    <dbReference type="NCBI Taxonomy" id="171442"/>
    <lineage>
        <taxon>Bacteria</taxon>
        <taxon>Bacillati</taxon>
        <taxon>Actinomycetota</taxon>
        <taxon>Actinomycetes</taxon>
        <taxon>Sporichthyales</taxon>
        <taxon>Sporichthyaceae</taxon>
        <taxon>Sporichthya</taxon>
    </lineage>
</organism>
<dbReference type="SUPFAM" id="SSF53335">
    <property type="entry name" value="S-adenosyl-L-methionine-dependent methyltransferases"/>
    <property type="match status" value="1"/>
</dbReference>
<dbReference type="Gene3D" id="1.20.1250.20">
    <property type="entry name" value="MFS general substrate transporter like domains"/>
    <property type="match status" value="1"/>
</dbReference>
<dbReference type="PANTHER" id="PTHR43317:SF1">
    <property type="entry name" value="THERMOSPERMINE SYNTHASE ACAULIS5"/>
    <property type="match status" value="1"/>
</dbReference>
<sequence length="486" mass="50258">MSPLLGGVLVFLSSAAVLVLEILSLRLVAPYAGITLEVSTAVIGFALAAIALGSWLGGVAADRWDPRRMIGPVLIAAGGLTMLIVPAIRATGEAISGNDDGAVLTMAAIAVLFPAALLSAVTPMVVKTQLGSLEKTGSVVGMLSGTGTVGALVGTFATGFLLVSSAPTSRIFYALGIGLIVLGVGVAARHQLKAAAASGTSAAVIGAGAFVIAPQPCDTETAYHCAKVLTDPTRPTGRVLQLDTLRHSYVDLADPTHLEFPYIRTFGAVFDALRPPGEPVRALHIGGGGATLPRYVDATRPGSANLIVEIDSGVIDIDRKQLGLVTGDGIEVAIRDGRKALAGQPDDSWDAVVMDAFGGIAVPWHLTTREVVEDARRVVGPDGLYLVNVIDYWPSDFARAEVATVASVFRNVALVSYPAVFDSTGGGNLVIVASDGPLPAFAAAIENNVRQFVVRTGPDVTEFARDARILRDDFAPVDQLITVPAG</sequence>
<dbReference type="PANTHER" id="PTHR43317">
    <property type="entry name" value="THERMOSPERMINE SYNTHASE ACAULIS5"/>
    <property type="match status" value="1"/>
</dbReference>
<evidence type="ECO:0000256" key="2">
    <source>
        <dbReference type="SAM" id="Phobius"/>
    </source>
</evidence>
<keyword evidence="2" id="KW-1133">Transmembrane helix</keyword>
<gene>
    <name evidence="3" type="ORF">GCM10009547_48400</name>
</gene>
<evidence type="ECO:0008006" key="5">
    <source>
        <dbReference type="Google" id="ProtNLM"/>
    </source>
</evidence>
<dbReference type="InterPro" id="IPR036259">
    <property type="entry name" value="MFS_trans_sf"/>
</dbReference>
<keyword evidence="4" id="KW-1185">Reference proteome</keyword>
<evidence type="ECO:0000313" key="3">
    <source>
        <dbReference type="EMBL" id="GAA0638523.1"/>
    </source>
</evidence>
<accession>A0ABN1HDU1</accession>
<keyword evidence="1" id="KW-0620">Polyamine biosynthesis</keyword>
<name>A0ABN1HDU1_9ACTN</name>
<dbReference type="SUPFAM" id="SSF103473">
    <property type="entry name" value="MFS general substrate transporter"/>
    <property type="match status" value="1"/>
</dbReference>
<protein>
    <recommendedName>
        <fullName evidence="5">Spermidine synthase</fullName>
    </recommendedName>
</protein>
<feature type="transmembrane region" description="Helical" evidence="2">
    <location>
        <begin position="138"/>
        <end position="164"/>
    </location>
</feature>
<dbReference type="EMBL" id="BAAAHE010000063">
    <property type="protein sequence ID" value="GAA0638523.1"/>
    <property type="molecule type" value="Genomic_DNA"/>
</dbReference>
<reference evidence="3 4" key="1">
    <citation type="journal article" date="2019" name="Int. J. Syst. Evol. Microbiol.">
        <title>The Global Catalogue of Microorganisms (GCM) 10K type strain sequencing project: providing services to taxonomists for standard genome sequencing and annotation.</title>
        <authorList>
            <consortium name="The Broad Institute Genomics Platform"/>
            <consortium name="The Broad Institute Genome Sequencing Center for Infectious Disease"/>
            <person name="Wu L."/>
            <person name="Ma J."/>
        </authorList>
    </citation>
    <scope>NUCLEOTIDE SEQUENCE [LARGE SCALE GENOMIC DNA]</scope>
    <source>
        <strain evidence="3 4">JCM 10671</strain>
    </source>
</reference>
<dbReference type="Gene3D" id="3.40.50.150">
    <property type="entry name" value="Vaccinia Virus protein VP39"/>
    <property type="match status" value="1"/>
</dbReference>
<keyword evidence="2" id="KW-0472">Membrane</keyword>
<dbReference type="RefSeq" id="WP_344609709.1">
    <property type="nucleotide sequence ID" value="NZ_BAAAHE010000063.1"/>
</dbReference>
<feature type="transmembrane region" description="Helical" evidence="2">
    <location>
        <begin position="69"/>
        <end position="90"/>
    </location>
</feature>
<evidence type="ECO:0000313" key="4">
    <source>
        <dbReference type="Proteomes" id="UP001500957"/>
    </source>
</evidence>